<accession>A0ABU7I3G8</accession>
<keyword evidence="1" id="KW-0812">Transmembrane</keyword>
<gene>
    <name evidence="2" type="ORF">VRU48_02390</name>
</gene>
<comment type="caution">
    <text evidence="2">The sequence shown here is derived from an EMBL/GenBank/DDBJ whole genome shotgun (WGS) entry which is preliminary data.</text>
</comment>
<evidence type="ECO:0000313" key="3">
    <source>
        <dbReference type="Proteomes" id="UP001336835"/>
    </source>
</evidence>
<feature type="transmembrane region" description="Helical" evidence="1">
    <location>
        <begin position="12"/>
        <end position="29"/>
    </location>
</feature>
<reference evidence="2 3" key="1">
    <citation type="submission" date="2024-01" db="EMBL/GenBank/DDBJ databases">
        <title>Pedobacter sp. nov., isolated from fresh soil.</title>
        <authorList>
            <person name="Le N.T.T."/>
        </authorList>
    </citation>
    <scope>NUCLEOTIDE SEQUENCE [LARGE SCALE GENOMIC DNA]</scope>
    <source>
        <strain evidence="2 3">KR3-3</strain>
    </source>
</reference>
<keyword evidence="3" id="KW-1185">Reference proteome</keyword>
<keyword evidence="1" id="KW-0472">Membrane</keyword>
<proteinExistence type="predicted"/>
<evidence type="ECO:0000313" key="2">
    <source>
        <dbReference type="EMBL" id="MEE1943939.1"/>
    </source>
</evidence>
<organism evidence="2 3">
    <name type="scientific">Pedobacter albus</name>
    <dbReference type="NCBI Taxonomy" id="3113905"/>
    <lineage>
        <taxon>Bacteria</taxon>
        <taxon>Pseudomonadati</taxon>
        <taxon>Bacteroidota</taxon>
        <taxon>Sphingobacteriia</taxon>
        <taxon>Sphingobacteriales</taxon>
        <taxon>Sphingobacteriaceae</taxon>
        <taxon>Pedobacter</taxon>
    </lineage>
</organism>
<dbReference type="Proteomes" id="UP001336835">
    <property type="component" value="Unassembled WGS sequence"/>
</dbReference>
<dbReference type="EMBL" id="JAZDQT010000001">
    <property type="protein sequence ID" value="MEE1943939.1"/>
    <property type="molecule type" value="Genomic_DNA"/>
</dbReference>
<sequence>MISAFKKNWSLISIIAVIVIAGIGGYYVIRLKQGPYRSSDFVSIQYSWGLGDTLVNSYNSATGHYQYLNNKDSLVVNKFKLRTHNMIYLHSKANELNLWTLPDVIANRGADLKSNKILRYEMVFNYVNKTKKIIFMSDYDGDPQIAQTASALQKLVESTITEAEDRYTNH</sequence>
<keyword evidence="1" id="KW-1133">Transmembrane helix</keyword>
<dbReference type="RefSeq" id="WP_330106328.1">
    <property type="nucleotide sequence ID" value="NZ_JAZDQT010000001.1"/>
</dbReference>
<evidence type="ECO:0000256" key="1">
    <source>
        <dbReference type="SAM" id="Phobius"/>
    </source>
</evidence>
<name>A0ABU7I3G8_9SPHI</name>
<protein>
    <submittedName>
        <fullName evidence="2">Uncharacterized protein</fullName>
    </submittedName>
</protein>